<organism evidence="2 3">
    <name type="scientific">Triangularia verruculosa</name>
    <dbReference type="NCBI Taxonomy" id="2587418"/>
    <lineage>
        <taxon>Eukaryota</taxon>
        <taxon>Fungi</taxon>
        <taxon>Dikarya</taxon>
        <taxon>Ascomycota</taxon>
        <taxon>Pezizomycotina</taxon>
        <taxon>Sordariomycetes</taxon>
        <taxon>Sordariomycetidae</taxon>
        <taxon>Sordariales</taxon>
        <taxon>Podosporaceae</taxon>
        <taxon>Triangularia</taxon>
    </lineage>
</organism>
<dbReference type="Pfam" id="PF06985">
    <property type="entry name" value="HET"/>
    <property type="match status" value="1"/>
</dbReference>
<accession>A0AAN6XE17</accession>
<dbReference type="PANTHER" id="PTHR33112:SF9">
    <property type="entry name" value="HETEROKARYON INCOMPATIBILITY DOMAIN-CONTAINING PROTEIN"/>
    <property type="match status" value="1"/>
</dbReference>
<evidence type="ECO:0000259" key="1">
    <source>
        <dbReference type="Pfam" id="PF06985"/>
    </source>
</evidence>
<sequence>MEFTKEWMLRCQDHPVCSSTRLSASLPKRILDISAPDGTVVLRETQAEKGSYATLSYRWGNGVPLRTTHSTIAQHYGGIPLESFPKTLRDAIIFAKELGFYFIWIDALCIIQGDSLDWQEQSAAMTAIYQGCLLNIAIATAPNCDCGIMQDINCHRMDHSEWLSSIWSTHTFSALETRGWVFQETLVSVASVYVTDAGLVWDCCSAMCCQNWKPYITTGATESNKMSSKTPKATWADQSLVSRPDPTAAKTLSALRVWYEWVALFSRRYLSKASDKLPAIAGLASRLRDASAATYVARLWKEDIHIGLSWLGRESESLKRLQNGTPSWSWASVEGDLEFPSYLSVYCGHSGRVFVGEGLDMDILTVSAKEVHPGTFGTVVSGCIEAVATMQKGIIDGSTGRLEFKFDLTKSLSVRYRLDELQDRSDGPRPCWLLRVASIIPQLLGRLYREADRLVMFLIVEETGNKTDEFRRIGGAHGSYEYSGNIGLQTDIFKNGERKVITLV</sequence>
<reference evidence="2" key="1">
    <citation type="journal article" date="2023" name="Mol. Phylogenet. Evol.">
        <title>Genome-scale phylogeny and comparative genomics of the fungal order Sordariales.</title>
        <authorList>
            <person name="Hensen N."/>
            <person name="Bonometti L."/>
            <person name="Westerberg I."/>
            <person name="Brannstrom I.O."/>
            <person name="Guillou S."/>
            <person name="Cros-Aarteil S."/>
            <person name="Calhoun S."/>
            <person name="Haridas S."/>
            <person name="Kuo A."/>
            <person name="Mondo S."/>
            <person name="Pangilinan J."/>
            <person name="Riley R."/>
            <person name="LaButti K."/>
            <person name="Andreopoulos B."/>
            <person name="Lipzen A."/>
            <person name="Chen C."/>
            <person name="Yan M."/>
            <person name="Daum C."/>
            <person name="Ng V."/>
            <person name="Clum A."/>
            <person name="Steindorff A."/>
            <person name="Ohm R.A."/>
            <person name="Martin F."/>
            <person name="Silar P."/>
            <person name="Natvig D.O."/>
            <person name="Lalanne C."/>
            <person name="Gautier V."/>
            <person name="Ament-Velasquez S.L."/>
            <person name="Kruys A."/>
            <person name="Hutchinson M.I."/>
            <person name="Powell A.J."/>
            <person name="Barry K."/>
            <person name="Miller A.N."/>
            <person name="Grigoriev I.V."/>
            <person name="Debuchy R."/>
            <person name="Gladieux P."/>
            <person name="Hiltunen Thoren M."/>
            <person name="Johannesson H."/>
        </authorList>
    </citation>
    <scope>NUCLEOTIDE SEQUENCE</scope>
    <source>
        <strain evidence="2">CBS 315.58</strain>
    </source>
</reference>
<dbReference type="AlphaFoldDB" id="A0AAN6XE17"/>
<dbReference type="PANTHER" id="PTHR33112">
    <property type="entry name" value="DOMAIN PROTEIN, PUTATIVE-RELATED"/>
    <property type="match status" value="1"/>
</dbReference>
<reference evidence="2" key="2">
    <citation type="submission" date="2023-05" db="EMBL/GenBank/DDBJ databases">
        <authorList>
            <consortium name="Lawrence Berkeley National Laboratory"/>
            <person name="Steindorff A."/>
            <person name="Hensen N."/>
            <person name="Bonometti L."/>
            <person name="Westerberg I."/>
            <person name="Brannstrom I.O."/>
            <person name="Guillou S."/>
            <person name="Cros-Aarteil S."/>
            <person name="Calhoun S."/>
            <person name="Haridas S."/>
            <person name="Kuo A."/>
            <person name="Mondo S."/>
            <person name="Pangilinan J."/>
            <person name="Riley R."/>
            <person name="Labutti K."/>
            <person name="Andreopoulos B."/>
            <person name="Lipzen A."/>
            <person name="Chen C."/>
            <person name="Yanf M."/>
            <person name="Daum C."/>
            <person name="Ng V."/>
            <person name="Clum A."/>
            <person name="Ohm R."/>
            <person name="Martin F."/>
            <person name="Silar P."/>
            <person name="Natvig D."/>
            <person name="Lalanne C."/>
            <person name="Gautier V."/>
            <person name="Ament-Velasquez S.L."/>
            <person name="Kruys A."/>
            <person name="Hutchinson M.I."/>
            <person name="Powell A.J."/>
            <person name="Barry K."/>
            <person name="Miller A.N."/>
            <person name="Grigoriev I.V."/>
            <person name="Debuchy R."/>
            <person name="Gladieux P."/>
            <person name="Thoren M.H."/>
            <person name="Johannesson H."/>
        </authorList>
    </citation>
    <scope>NUCLEOTIDE SEQUENCE</scope>
    <source>
        <strain evidence="2">CBS 315.58</strain>
    </source>
</reference>
<gene>
    <name evidence="2" type="ORF">QBC40DRAFT_283535</name>
</gene>
<comment type="caution">
    <text evidence="2">The sequence shown here is derived from an EMBL/GenBank/DDBJ whole genome shotgun (WGS) entry which is preliminary data.</text>
</comment>
<name>A0AAN6XE17_9PEZI</name>
<evidence type="ECO:0000313" key="3">
    <source>
        <dbReference type="Proteomes" id="UP001303160"/>
    </source>
</evidence>
<dbReference type="EMBL" id="MU863944">
    <property type="protein sequence ID" value="KAK4198551.1"/>
    <property type="molecule type" value="Genomic_DNA"/>
</dbReference>
<keyword evidence="3" id="KW-1185">Reference proteome</keyword>
<dbReference type="InterPro" id="IPR010730">
    <property type="entry name" value="HET"/>
</dbReference>
<evidence type="ECO:0000313" key="2">
    <source>
        <dbReference type="EMBL" id="KAK4198551.1"/>
    </source>
</evidence>
<dbReference type="Proteomes" id="UP001303160">
    <property type="component" value="Unassembled WGS sequence"/>
</dbReference>
<protein>
    <submittedName>
        <fullName evidence="2">Heterokaryon incompatibility protein-domain-containing protein</fullName>
    </submittedName>
</protein>
<proteinExistence type="predicted"/>
<feature type="domain" description="Heterokaryon incompatibility" evidence="1">
    <location>
        <begin position="52"/>
        <end position="184"/>
    </location>
</feature>